<evidence type="ECO:0000313" key="2">
    <source>
        <dbReference type="Proteomes" id="UP000280188"/>
    </source>
</evidence>
<dbReference type="InterPro" id="IPR008258">
    <property type="entry name" value="Transglycosylase_SLT_dom_1"/>
</dbReference>
<dbReference type="AlphaFoldDB" id="A0A2Z6IF53"/>
<dbReference type="RefSeq" id="WP_126604169.1">
    <property type="nucleotide sequence ID" value="NZ_AP018795.1"/>
</dbReference>
<dbReference type="EMBL" id="AP018795">
    <property type="protein sequence ID" value="BBF63929.1"/>
    <property type="molecule type" value="Genomic_DNA"/>
</dbReference>
<evidence type="ECO:0000313" key="1">
    <source>
        <dbReference type="EMBL" id="BBF63929.1"/>
    </source>
</evidence>
<dbReference type="SUPFAM" id="SSF53955">
    <property type="entry name" value="Lysozyme-like"/>
    <property type="match status" value="1"/>
</dbReference>
<dbReference type="Pfam" id="PF01464">
    <property type="entry name" value="SLT"/>
    <property type="match status" value="1"/>
</dbReference>
<protein>
    <submittedName>
        <fullName evidence="1">Type IV secretion system protein virB1</fullName>
    </submittedName>
</protein>
<dbReference type="KEGG" id="afj:AFERRID_01470"/>
<name>A0A2Z6IF53_ACIFI</name>
<keyword evidence="2" id="KW-1185">Reference proteome</keyword>
<dbReference type="Gene3D" id="1.10.530.10">
    <property type="match status" value="1"/>
</dbReference>
<reference evidence="1 2" key="1">
    <citation type="journal article" date="2018" name="Microbiol. Resour. Announc.">
        <title>Complete Genome Sequence of Acidithiobacillus ferridurans JCM 18981.</title>
        <authorList>
            <person name="Miyauchi T."/>
            <person name="Kouzuma A."/>
            <person name="Abe T."/>
            <person name="Watanabe K."/>
        </authorList>
    </citation>
    <scope>NUCLEOTIDE SEQUENCE [LARGE SCALE GENOMIC DNA]</scope>
    <source>
        <strain evidence="2">ATCC 33020 / DSM 29468 / JCM 18981 / 11Fe</strain>
    </source>
</reference>
<sequence length="232" mass="24585">MIGLQLLQICARQVSPVTMSAIIQGESGGYPWSINVNGLPQGSMRFPNKQAAIHAATHYIRMGYKVDMGIAQVDSENLGWLHLSIPQAFDPCRNIHAAQTILLNAYHTAGAAGVRSLKGTFEGYNSGQITGDGHYAKVICRYAGVEVPAIPGGHLASWANHQVALSGDTKQSAFLPSATSPSRAPVRPVIVMPPKSWQPLNANEDFAVTGKPVGSGSMERGASSVTAIWNPA</sequence>
<proteinExistence type="predicted"/>
<dbReference type="InterPro" id="IPR023346">
    <property type="entry name" value="Lysozyme-like_dom_sf"/>
</dbReference>
<accession>A0A2Z6IF53</accession>
<organism evidence="1 2">
    <name type="scientific">Acidithiobacillus ferridurans</name>
    <dbReference type="NCBI Taxonomy" id="1232575"/>
    <lineage>
        <taxon>Bacteria</taxon>
        <taxon>Pseudomonadati</taxon>
        <taxon>Pseudomonadota</taxon>
        <taxon>Acidithiobacillia</taxon>
        <taxon>Acidithiobacillales</taxon>
        <taxon>Acidithiobacillaceae</taxon>
        <taxon>Acidithiobacillus</taxon>
    </lineage>
</organism>
<gene>
    <name evidence="1" type="ORF">AFERRID_01470</name>
</gene>
<dbReference type="Proteomes" id="UP000280188">
    <property type="component" value="Chromosome"/>
</dbReference>